<dbReference type="PANTHER" id="PTHR33101">
    <property type="entry name" value="ROP GUANINE NUCLEOTIDE EXCHANGE FACTOR 1"/>
    <property type="match status" value="1"/>
</dbReference>
<evidence type="ECO:0000313" key="4">
    <source>
        <dbReference type="EMBL" id="KAF8407061.1"/>
    </source>
</evidence>
<dbReference type="InterPro" id="IPR005512">
    <property type="entry name" value="PRONE_dom"/>
</dbReference>
<dbReference type="GO" id="GO:0005085">
    <property type="term" value="F:guanyl-nucleotide exchange factor activity"/>
    <property type="evidence" value="ECO:0007669"/>
    <property type="project" value="UniProtKB-UniRule"/>
</dbReference>
<dbReference type="PANTHER" id="PTHR33101:SF10">
    <property type="entry name" value="ROP GUANINE NUCLEOTIDE EXCHANGE FACTOR 12"/>
    <property type="match status" value="1"/>
</dbReference>
<feature type="domain" description="PRONE" evidence="3">
    <location>
        <begin position="1"/>
        <end position="95"/>
    </location>
</feature>
<reference evidence="4 5" key="1">
    <citation type="submission" date="2020-04" db="EMBL/GenBank/DDBJ databases">
        <title>Plant Genome Project.</title>
        <authorList>
            <person name="Zhang R.-G."/>
        </authorList>
    </citation>
    <scope>NUCLEOTIDE SEQUENCE [LARGE SCALE GENOMIC DNA]</scope>
    <source>
        <strain evidence="4">YNK0</strain>
        <tissue evidence="4">Leaf</tissue>
    </source>
</reference>
<keyword evidence="5" id="KW-1185">Reference proteome</keyword>
<dbReference type="OMA" id="HISKIQY"/>
<dbReference type="InterPro" id="IPR038937">
    <property type="entry name" value="RopGEF"/>
</dbReference>
<dbReference type="Gene3D" id="1.20.58.2010">
    <property type="entry name" value="PRONE domain, subdomain 1"/>
    <property type="match status" value="1"/>
</dbReference>
<name>A0A834ZP15_TETSI</name>
<evidence type="ECO:0000313" key="5">
    <source>
        <dbReference type="Proteomes" id="UP000655225"/>
    </source>
</evidence>
<evidence type="ECO:0000259" key="3">
    <source>
        <dbReference type="PROSITE" id="PS51334"/>
    </source>
</evidence>
<dbReference type="OrthoDB" id="1747003at2759"/>
<protein>
    <recommendedName>
        <fullName evidence="3">PRONE domain-containing protein</fullName>
    </recommendedName>
</protein>
<dbReference type="AlphaFoldDB" id="A0A834ZP15"/>
<comment type="caution">
    <text evidence="4">The sequence shown here is derived from an EMBL/GenBank/DDBJ whole genome shotgun (WGS) entry which is preliminary data.</text>
</comment>
<dbReference type="EMBL" id="JABCRI010000004">
    <property type="protein sequence ID" value="KAF8407061.1"/>
    <property type="molecule type" value="Genomic_DNA"/>
</dbReference>
<dbReference type="PROSITE" id="PS51334">
    <property type="entry name" value="PRONE"/>
    <property type="match status" value="1"/>
</dbReference>
<proteinExistence type="predicted"/>
<evidence type="ECO:0000256" key="2">
    <source>
        <dbReference type="PROSITE-ProRule" id="PRU00663"/>
    </source>
</evidence>
<accession>A0A834ZP15</accession>
<evidence type="ECO:0000256" key="1">
    <source>
        <dbReference type="ARBA" id="ARBA00022658"/>
    </source>
</evidence>
<dbReference type="Pfam" id="PF03759">
    <property type="entry name" value="PRONE"/>
    <property type="match status" value="1"/>
</dbReference>
<dbReference type="Proteomes" id="UP000655225">
    <property type="component" value="Unassembled WGS sequence"/>
</dbReference>
<organism evidence="4 5">
    <name type="scientific">Tetracentron sinense</name>
    <name type="common">Spur-leaf</name>
    <dbReference type="NCBI Taxonomy" id="13715"/>
    <lineage>
        <taxon>Eukaryota</taxon>
        <taxon>Viridiplantae</taxon>
        <taxon>Streptophyta</taxon>
        <taxon>Embryophyta</taxon>
        <taxon>Tracheophyta</taxon>
        <taxon>Spermatophyta</taxon>
        <taxon>Magnoliopsida</taxon>
        <taxon>Trochodendrales</taxon>
        <taxon>Trochodendraceae</taxon>
        <taxon>Tetracentron</taxon>
    </lineage>
</organism>
<keyword evidence="1 2" id="KW-0344">Guanine-nucleotide releasing factor</keyword>
<gene>
    <name evidence="4" type="ORF">HHK36_006186</name>
</gene>
<sequence>MNNKDGKSSWGSAVSLEKRELFEEREMTILLLKQQFPGIPQSALHISKIQYNRDVGQSILESYSRILEILPFTVISRIEDALYARLSNSESIFSRVNRNQLTETSPVLGEKFPNPEEEDYQTLWVGIWIKETELKKTGSTGNLEGYLTDEDGKSMSKPDIVTKKKFSYTEKLENLGGLSSPTARH</sequence>